<dbReference type="AlphaFoldDB" id="A0A4Q1BSW0"/>
<dbReference type="InParanoid" id="A0A4Q1BSW0"/>
<accession>A0A4Q1BSW0</accession>
<sequence>MSTTAPDSSSGSGTSTNTALFPTSSSSNPSNPSGDGPNVYYLVFLGVLVVLLCMAACLGFRAFRLRRRYQSATQRAIARGDPLPDVRDDYWGLGGLSAWTPEGLDRLTNSPGTEEWAVRRDGRKTKWDRIPRLSEAIPLPEKERDSSHDDSWDFEPLTLHSLKPLETPLISELIDEDQIGSTPFQLRRMGPRPRPPPLGLSNFVHRRRPDPNSEGSPPPARPEPMKEIDSGIGPGETLRIAVMVQMPQRSSFNVNGNERERQDEEDETGWDPGMEIGVWQGQVEELLLNEGEENRSSRSESEPIHKFG</sequence>
<evidence type="ECO:0000313" key="3">
    <source>
        <dbReference type="EMBL" id="RXK41050.1"/>
    </source>
</evidence>
<feature type="region of interest" description="Disordered" evidence="1">
    <location>
        <begin position="1"/>
        <end position="33"/>
    </location>
</feature>
<feature type="region of interest" description="Disordered" evidence="1">
    <location>
        <begin position="183"/>
        <end position="233"/>
    </location>
</feature>
<feature type="region of interest" description="Disordered" evidence="1">
    <location>
        <begin position="287"/>
        <end position="308"/>
    </location>
</feature>
<reference evidence="3 4" key="1">
    <citation type="submission" date="2016-06" db="EMBL/GenBank/DDBJ databases">
        <title>Evolution of pathogenesis and genome organization in the Tremellales.</title>
        <authorList>
            <person name="Cuomo C."/>
            <person name="Litvintseva A."/>
            <person name="Heitman J."/>
            <person name="Chen Y."/>
            <person name="Sun S."/>
            <person name="Springer D."/>
            <person name="Dromer F."/>
            <person name="Young S."/>
            <person name="Zeng Q."/>
            <person name="Chapman S."/>
            <person name="Gujja S."/>
            <person name="Saif S."/>
            <person name="Birren B."/>
        </authorList>
    </citation>
    <scope>NUCLEOTIDE SEQUENCE [LARGE SCALE GENOMIC DNA]</scope>
    <source>
        <strain evidence="3 4">ATCC 28783</strain>
    </source>
</reference>
<evidence type="ECO:0000256" key="1">
    <source>
        <dbReference type="SAM" id="MobiDB-lite"/>
    </source>
</evidence>
<proteinExistence type="predicted"/>
<keyword evidence="2" id="KW-0472">Membrane</keyword>
<dbReference type="EMBL" id="SDIL01000012">
    <property type="protein sequence ID" value="RXK41050.1"/>
    <property type="molecule type" value="Genomic_DNA"/>
</dbReference>
<feature type="compositionally biased region" description="Basic and acidic residues" evidence="1">
    <location>
        <begin position="292"/>
        <end position="308"/>
    </location>
</feature>
<feature type="region of interest" description="Disordered" evidence="1">
    <location>
        <begin position="248"/>
        <end position="275"/>
    </location>
</feature>
<feature type="transmembrane region" description="Helical" evidence="2">
    <location>
        <begin position="39"/>
        <end position="60"/>
    </location>
</feature>
<gene>
    <name evidence="3" type="ORF">M231_01681</name>
</gene>
<keyword evidence="2" id="KW-0812">Transmembrane</keyword>
<comment type="caution">
    <text evidence="3">The sequence shown here is derived from an EMBL/GenBank/DDBJ whole genome shotgun (WGS) entry which is preliminary data.</text>
</comment>
<dbReference type="Proteomes" id="UP000289152">
    <property type="component" value="Unassembled WGS sequence"/>
</dbReference>
<protein>
    <submittedName>
        <fullName evidence="3">Uncharacterized protein</fullName>
    </submittedName>
</protein>
<keyword evidence="4" id="KW-1185">Reference proteome</keyword>
<evidence type="ECO:0000256" key="2">
    <source>
        <dbReference type="SAM" id="Phobius"/>
    </source>
</evidence>
<evidence type="ECO:0000313" key="4">
    <source>
        <dbReference type="Proteomes" id="UP000289152"/>
    </source>
</evidence>
<dbReference type="VEuPathDB" id="FungiDB:TREMEDRAFT_65516"/>
<name>A0A4Q1BSW0_TREME</name>
<dbReference type="OrthoDB" id="2591812at2759"/>
<keyword evidence="2" id="KW-1133">Transmembrane helix</keyword>
<organism evidence="3 4">
    <name type="scientific">Tremella mesenterica</name>
    <name type="common">Jelly fungus</name>
    <dbReference type="NCBI Taxonomy" id="5217"/>
    <lineage>
        <taxon>Eukaryota</taxon>
        <taxon>Fungi</taxon>
        <taxon>Dikarya</taxon>
        <taxon>Basidiomycota</taxon>
        <taxon>Agaricomycotina</taxon>
        <taxon>Tremellomycetes</taxon>
        <taxon>Tremellales</taxon>
        <taxon>Tremellaceae</taxon>
        <taxon>Tremella</taxon>
    </lineage>
</organism>